<dbReference type="EC" id="3.1.4.58" evidence="2"/>
<protein>
    <recommendedName>
        <fullName evidence="2">RNA 2',3'-cyclic phosphodiesterase</fullName>
        <shortName evidence="2">RNA 2',3'-CPDase</shortName>
        <ecNumber evidence="2">3.1.4.58</ecNumber>
    </recommendedName>
</protein>
<dbReference type="GO" id="GO:0016874">
    <property type="term" value="F:ligase activity"/>
    <property type="evidence" value="ECO:0007669"/>
    <property type="project" value="UniProtKB-KW"/>
</dbReference>
<evidence type="ECO:0000256" key="1">
    <source>
        <dbReference type="ARBA" id="ARBA00022801"/>
    </source>
</evidence>
<feature type="short sequence motif" description="HXTX 2" evidence="2">
    <location>
        <begin position="125"/>
        <end position="128"/>
    </location>
</feature>
<keyword evidence="4" id="KW-1185">Reference proteome</keyword>
<proteinExistence type="inferred from homology"/>
<feature type="active site" description="Proton donor" evidence="2">
    <location>
        <position position="41"/>
    </location>
</feature>
<dbReference type="SUPFAM" id="SSF55144">
    <property type="entry name" value="LigT-like"/>
    <property type="match status" value="1"/>
</dbReference>
<evidence type="ECO:0000313" key="3">
    <source>
        <dbReference type="EMBL" id="MDQ0430435.1"/>
    </source>
</evidence>
<comment type="similarity">
    <text evidence="2">Belongs to the 2H phosphoesterase superfamily. ThpR family.</text>
</comment>
<comment type="function">
    <text evidence="2">Hydrolyzes RNA 2',3'-cyclic phosphodiester to an RNA 2'-phosphomonoester.</text>
</comment>
<dbReference type="PANTHER" id="PTHR35561:SF1">
    <property type="entry name" value="RNA 2',3'-CYCLIC PHOSPHODIESTERASE"/>
    <property type="match status" value="1"/>
</dbReference>
<feature type="short sequence motif" description="HXTX 1" evidence="2">
    <location>
        <begin position="41"/>
        <end position="44"/>
    </location>
</feature>
<comment type="catalytic activity">
    <reaction evidence="2">
        <text>a 3'-end 2',3'-cyclophospho-ribonucleotide-RNA + H2O = a 3'-end 2'-phospho-ribonucleotide-RNA + H(+)</text>
        <dbReference type="Rhea" id="RHEA:11828"/>
        <dbReference type="Rhea" id="RHEA-COMP:10464"/>
        <dbReference type="Rhea" id="RHEA-COMP:17353"/>
        <dbReference type="ChEBI" id="CHEBI:15377"/>
        <dbReference type="ChEBI" id="CHEBI:15378"/>
        <dbReference type="ChEBI" id="CHEBI:83064"/>
        <dbReference type="ChEBI" id="CHEBI:173113"/>
        <dbReference type="EC" id="3.1.4.58"/>
    </reaction>
</comment>
<dbReference type="InterPro" id="IPR009097">
    <property type="entry name" value="Cyclic_Pdiesterase"/>
</dbReference>
<dbReference type="HAMAP" id="MF_01940">
    <property type="entry name" value="RNA_CPDase"/>
    <property type="match status" value="1"/>
</dbReference>
<evidence type="ECO:0000313" key="4">
    <source>
        <dbReference type="Proteomes" id="UP001241988"/>
    </source>
</evidence>
<gene>
    <name evidence="3" type="ORF">QOZ98_003292</name>
</gene>
<dbReference type="EMBL" id="JAUSWB010000009">
    <property type="protein sequence ID" value="MDQ0430435.1"/>
    <property type="molecule type" value="Genomic_DNA"/>
</dbReference>
<dbReference type="Pfam" id="PF13563">
    <property type="entry name" value="2_5_RNA_ligase2"/>
    <property type="match status" value="1"/>
</dbReference>
<accession>A0ABU0H0V3</accession>
<name>A0ABU0H0V3_9BACL</name>
<keyword evidence="1 2" id="KW-0378">Hydrolase</keyword>
<dbReference type="NCBIfam" id="TIGR02258">
    <property type="entry name" value="2_5_ligase"/>
    <property type="match status" value="1"/>
</dbReference>
<comment type="caution">
    <text evidence="3">The sequence shown here is derived from an EMBL/GenBank/DDBJ whole genome shotgun (WGS) entry which is preliminary data.</text>
</comment>
<dbReference type="Proteomes" id="UP001241988">
    <property type="component" value="Unassembled WGS sequence"/>
</dbReference>
<dbReference type="RefSeq" id="WP_308788383.1">
    <property type="nucleotide sequence ID" value="NZ_JAUSWB010000009.1"/>
</dbReference>
<feature type="active site" description="Proton acceptor" evidence="2">
    <location>
        <position position="125"/>
    </location>
</feature>
<reference evidence="3 4" key="1">
    <citation type="submission" date="2023-07" db="EMBL/GenBank/DDBJ databases">
        <title>Genomic Encyclopedia of Type Strains, Phase IV (KMG-IV): sequencing the most valuable type-strain genomes for metagenomic binning, comparative biology and taxonomic classification.</title>
        <authorList>
            <person name="Goeker M."/>
        </authorList>
    </citation>
    <scope>NUCLEOTIDE SEQUENCE [LARGE SCALE GENOMIC DNA]</scope>
    <source>
        <strain evidence="3 4">DSM 16419</strain>
    </source>
</reference>
<dbReference type="InterPro" id="IPR004175">
    <property type="entry name" value="RNA_CPDase"/>
</dbReference>
<organism evidence="3 4">
    <name type="scientific">Planomicrobium stackebrandtii</name>
    <dbReference type="NCBI Taxonomy" id="253160"/>
    <lineage>
        <taxon>Bacteria</taxon>
        <taxon>Bacillati</taxon>
        <taxon>Bacillota</taxon>
        <taxon>Bacilli</taxon>
        <taxon>Bacillales</taxon>
        <taxon>Caryophanaceae</taxon>
        <taxon>Planomicrobium</taxon>
    </lineage>
</organism>
<dbReference type="Gene3D" id="3.90.1140.10">
    <property type="entry name" value="Cyclic phosphodiesterase"/>
    <property type="match status" value="1"/>
</dbReference>
<sequence length="180" mass="20562">MKPHYFIGIKIPSAISEKLDEERRSWNMQSHKRQTPPQDMHITLLFIGEDVYDEIGRAEKLLSSIKQPPFSLAVDGIKAFGNPSTPRIIYASLENSEELQGLQRQVLESLEPLQIRPDPKEFIPHITLASKWAGGAPGEPQFSIGKMQFEVTEFSLFQIAPKENPRYRKIANYVLEKDVE</sequence>
<evidence type="ECO:0000256" key="2">
    <source>
        <dbReference type="HAMAP-Rule" id="MF_01940"/>
    </source>
</evidence>
<dbReference type="PANTHER" id="PTHR35561">
    <property type="entry name" value="RNA 2',3'-CYCLIC PHOSPHODIESTERASE"/>
    <property type="match status" value="1"/>
</dbReference>
<keyword evidence="3" id="KW-0436">Ligase</keyword>